<dbReference type="AlphaFoldDB" id="A0A9N7TVB8"/>
<accession>A0A9N7TVB8</accession>
<feature type="region of interest" description="Disordered" evidence="1">
    <location>
        <begin position="43"/>
        <end position="126"/>
    </location>
</feature>
<gene>
    <name evidence="2" type="ORF">PLEPLA_LOCUS7243</name>
</gene>
<evidence type="ECO:0000256" key="1">
    <source>
        <dbReference type="SAM" id="MobiDB-lite"/>
    </source>
</evidence>
<sequence length="126" mass="13624">MGETRCGSVACTSTSLLPSVAVRDPANPLVLLWYSGHMIGSRTPLHRHRQPGWTQAEEPGRRTRSQGRAEAAGEVRGVGHKCHSEPPAPSCGKEVCQTPLRVAQWRGNDSEEEGAPRTKLTEGQST</sequence>
<dbReference type="Proteomes" id="UP001153269">
    <property type="component" value="Unassembled WGS sequence"/>
</dbReference>
<comment type="caution">
    <text evidence="2">The sequence shown here is derived from an EMBL/GenBank/DDBJ whole genome shotgun (WGS) entry which is preliminary data.</text>
</comment>
<reference evidence="2" key="1">
    <citation type="submission" date="2020-03" db="EMBL/GenBank/DDBJ databases">
        <authorList>
            <person name="Weist P."/>
        </authorList>
    </citation>
    <scope>NUCLEOTIDE SEQUENCE</scope>
</reference>
<evidence type="ECO:0000313" key="2">
    <source>
        <dbReference type="EMBL" id="CAB1419412.1"/>
    </source>
</evidence>
<keyword evidence="3" id="KW-1185">Reference proteome</keyword>
<protein>
    <submittedName>
        <fullName evidence="2">Uncharacterized protein</fullName>
    </submittedName>
</protein>
<name>A0A9N7TVB8_PLEPL</name>
<proteinExistence type="predicted"/>
<evidence type="ECO:0000313" key="3">
    <source>
        <dbReference type="Proteomes" id="UP001153269"/>
    </source>
</evidence>
<dbReference type="EMBL" id="CADEAL010000389">
    <property type="protein sequence ID" value="CAB1419412.1"/>
    <property type="molecule type" value="Genomic_DNA"/>
</dbReference>
<organism evidence="2 3">
    <name type="scientific">Pleuronectes platessa</name>
    <name type="common">European plaice</name>
    <dbReference type="NCBI Taxonomy" id="8262"/>
    <lineage>
        <taxon>Eukaryota</taxon>
        <taxon>Metazoa</taxon>
        <taxon>Chordata</taxon>
        <taxon>Craniata</taxon>
        <taxon>Vertebrata</taxon>
        <taxon>Euteleostomi</taxon>
        <taxon>Actinopterygii</taxon>
        <taxon>Neopterygii</taxon>
        <taxon>Teleostei</taxon>
        <taxon>Neoteleostei</taxon>
        <taxon>Acanthomorphata</taxon>
        <taxon>Carangaria</taxon>
        <taxon>Pleuronectiformes</taxon>
        <taxon>Pleuronectoidei</taxon>
        <taxon>Pleuronectidae</taxon>
        <taxon>Pleuronectes</taxon>
    </lineage>
</organism>